<name>A0ABY7HN65_9GAMM</name>
<reference evidence="2" key="1">
    <citation type="submission" date="2022-12" db="EMBL/GenBank/DDBJ databases">
        <title>Complete genome sequence of an Australian strain of Rouxiella badensis DAR84756 and resolution of the R. badensis DSM100043 and R. chamberiensis DSM28324 genomes.</title>
        <authorList>
            <person name="Paul S."/>
            <person name="Anderson P.J."/>
            <person name="Maynard G."/>
            <person name="Dyall-Smith M."/>
            <person name="Kudinha T."/>
        </authorList>
    </citation>
    <scope>NUCLEOTIDE SEQUENCE</scope>
    <source>
        <strain evidence="2">DSM 28324</strain>
    </source>
</reference>
<proteinExistence type="predicted"/>
<evidence type="ECO:0000313" key="3">
    <source>
        <dbReference type="Proteomes" id="UP001164712"/>
    </source>
</evidence>
<evidence type="ECO:0000259" key="1">
    <source>
        <dbReference type="Pfam" id="PF01850"/>
    </source>
</evidence>
<dbReference type="InterPro" id="IPR029060">
    <property type="entry name" value="PIN-like_dom_sf"/>
</dbReference>
<dbReference type="Proteomes" id="UP001164712">
    <property type="component" value="Chromosome"/>
</dbReference>
<feature type="domain" description="PIN" evidence="1">
    <location>
        <begin position="2"/>
        <end position="62"/>
    </location>
</feature>
<sequence>MIVLDTSVIAELVRPKPHKPLLEWLDAQDAQQLFLTALSVAELFTGIEALAEGPQKTRFQRYCLKR</sequence>
<dbReference type="InterPro" id="IPR002716">
    <property type="entry name" value="PIN_dom"/>
</dbReference>
<organism evidence="2 3">
    <name type="scientific">Rouxiella chamberiensis</name>
    <dbReference type="NCBI Taxonomy" id="1513468"/>
    <lineage>
        <taxon>Bacteria</taxon>
        <taxon>Pseudomonadati</taxon>
        <taxon>Pseudomonadota</taxon>
        <taxon>Gammaproteobacteria</taxon>
        <taxon>Enterobacterales</taxon>
        <taxon>Yersiniaceae</taxon>
        <taxon>Rouxiella</taxon>
    </lineage>
</organism>
<keyword evidence="3" id="KW-1185">Reference proteome</keyword>
<evidence type="ECO:0000313" key="2">
    <source>
        <dbReference type="EMBL" id="WAT00808.1"/>
    </source>
</evidence>
<dbReference type="EMBL" id="CP114058">
    <property type="protein sequence ID" value="WAT00808.1"/>
    <property type="molecule type" value="Genomic_DNA"/>
</dbReference>
<dbReference type="Pfam" id="PF01850">
    <property type="entry name" value="PIN"/>
    <property type="match status" value="1"/>
</dbReference>
<dbReference type="SUPFAM" id="SSF88723">
    <property type="entry name" value="PIN domain-like"/>
    <property type="match status" value="1"/>
</dbReference>
<dbReference type="Gene3D" id="3.40.50.1010">
    <property type="entry name" value="5'-nuclease"/>
    <property type="match status" value="1"/>
</dbReference>
<protein>
    <submittedName>
        <fullName evidence="2">PIN domain-containing protein</fullName>
    </submittedName>
</protein>
<dbReference type="RefSeq" id="WP_269127963.1">
    <property type="nucleotide sequence ID" value="NZ_CP114058.1"/>
</dbReference>
<gene>
    <name evidence="2" type="ORF">O1V66_18620</name>
</gene>
<accession>A0ABY7HN65</accession>